<accession>X1CVG2</accession>
<feature type="non-terminal residue" evidence="2">
    <location>
        <position position="1"/>
    </location>
</feature>
<dbReference type="EMBL" id="BART01031260">
    <property type="protein sequence ID" value="GAH12451.1"/>
    <property type="molecule type" value="Genomic_DNA"/>
</dbReference>
<name>X1CVG2_9ZZZZ</name>
<evidence type="ECO:0000313" key="2">
    <source>
        <dbReference type="EMBL" id="GAH12451.1"/>
    </source>
</evidence>
<protein>
    <submittedName>
        <fullName evidence="2">Uncharacterized protein</fullName>
    </submittedName>
</protein>
<reference evidence="2" key="1">
    <citation type="journal article" date="2014" name="Front. Microbiol.">
        <title>High frequency of phylogenetically diverse reductive dehalogenase-homologous genes in deep subseafloor sedimentary metagenomes.</title>
        <authorList>
            <person name="Kawai M."/>
            <person name="Futagami T."/>
            <person name="Toyoda A."/>
            <person name="Takaki Y."/>
            <person name="Nishi S."/>
            <person name="Hori S."/>
            <person name="Arai W."/>
            <person name="Tsubouchi T."/>
            <person name="Morono Y."/>
            <person name="Uchiyama I."/>
            <person name="Ito T."/>
            <person name="Fujiyama A."/>
            <person name="Inagaki F."/>
            <person name="Takami H."/>
        </authorList>
    </citation>
    <scope>NUCLEOTIDE SEQUENCE</scope>
    <source>
        <strain evidence="2">Expedition CK06-06</strain>
    </source>
</reference>
<proteinExistence type="predicted"/>
<comment type="caution">
    <text evidence="2">The sequence shown here is derived from an EMBL/GenBank/DDBJ whole genome shotgun (WGS) entry which is preliminary data.</text>
</comment>
<evidence type="ECO:0000256" key="1">
    <source>
        <dbReference type="SAM" id="Phobius"/>
    </source>
</evidence>
<keyword evidence="1" id="KW-0812">Transmembrane</keyword>
<keyword evidence="1" id="KW-1133">Transmembrane helix</keyword>
<keyword evidence="1" id="KW-0472">Membrane</keyword>
<gene>
    <name evidence="2" type="ORF">S01H4_54341</name>
</gene>
<dbReference type="AlphaFoldDB" id="X1CVG2"/>
<organism evidence="2">
    <name type="scientific">marine sediment metagenome</name>
    <dbReference type="NCBI Taxonomy" id="412755"/>
    <lineage>
        <taxon>unclassified sequences</taxon>
        <taxon>metagenomes</taxon>
        <taxon>ecological metagenomes</taxon>
    </lineage>
</organism>
<feature type="transmembrane region" description="Helical" evidence="1">
    <location>
        <begin position="17"/>
        <end position="34"/>
    </location>
</feature>
<sequence length="45" mass="5185">TYSPGDSQSSGEFLSNWIYVYHFLINIITIILVSKLSEMIYITKV</sequence>